<keyword evidence="2" id="KW-1185">Reference proteome</keyword>
<dbReference type="Proteomes" id="UP000664628">
    <property type="component" value="Unassembled WGS sequence"/>
</dbReference>
<organism evidence="1 2">
    <name type="scientific">Fibrella forsythiae</name>
    <dbReference type="NCBI Taxonomy" id="2817061"/>
    <lineage>
        <taxon>Bacteria</taxon>
        <taxon>Pseudomonadati</taxon>
        <taxon>Bacteroidota</taxon>
        <taxon>Cytophagia</taxon>
        <taxon>Cytophagales</taxon>
        <taxon>Spirosomataceae</taxon>
        <taxon>Fibrella</taxon>
    </lineage>
</organism>
<dbReference type="InterPro" id="IPR001087">
    <property type="entry name" value="GDSL"/>
</dbReference>
<accession>A0ABS3JR45</accession>
<proteinExistence type="predicted"/>
<dbReference type="EMBL" id="JAFMYW010000011">
    <property type="protein sequence ID" value="MBO0952485.1"/>
    <property type="molecule type" value="Genomic_DNA"/>
</dbReference>
<dbReference type="SUPFAM" id="SSF52266">
    <property type="entry name" value="SGNH hydrolase"/>
    <property type="match status" value="1"/>
</dbReference>
<dbReference type="Pfam" id="PF00657">
    <property type="entry name" value="Lipase_GDSL"/>
    <property type="match status" value="1"/>
</dbReference>
<dbReference type="PROSITE" id="PS51257">
    <property type="entry name" value="PROKAR_LIPOPROTEIN"/>
    <property type="match status" value="1"/>
</dbReference>
<evidence type="ECO:0000313" key="1">
    <source>
        <dbReference type="EMBL" id="MBO0952485.1"/>
    </source>
</evidence>
<protein>
    <submittedName>
        <fullName evidence="1">SGNH/GDSL hydrolase family protein</fullName>
    </submittedName>
</protein>
<dbReference type="GO" id="GO:0016787">
    <property type="term" value="F:hydrolase activity"/>
    <property type="evidence" value="ECO:0007669"/>
    <property type="project" value="UniProtKB-KW"/>
</dbReference>
<reference evidence="1 2" key="1">
    <citation type="submission" date="2021-03" db="EMBL/GenBank/DDBJ databases">
        <title>Fibrella sp. HMF5405 genome sequencing and assembly.</title>
        <authorList>
            <person name="Kang H."/>
            <person name="Kim H."/>
            <person name="Bae S."/>
            <person name="Joh K."/>
        </authorList>
    </citation>
    <scope>NUCLEOTIDE SEQUENCE [LARGE SCALE GENOMIC DNA]</scope>
    <source>
        <strain evidence="1 2">HMF5405</strain>
    </source>
</reference>
<sequence>MQFRFTHPLRWMALVGLMVSTAGCYENDQAGLIDPLSPGTANFTKYVAVGNSLTAGYADNGLYREGQLNSYPSILAQQFRLVYGGAFIQPLFTPEQAAGTGYLKLTSLPTTTSGGLPVTAQVAPQAVRGLVSGRPLFTKYTGPLNNLGVPGIRMSDLQTPGYGSAAGNPYFERLLPDVTPLRTYQQFVTDNVSDATFFSCFMGNNDALGYATTGGVTPFTSTALFTTNYTALLNTLNANGRKGVVIGIPKVTTAAFFQTITLTQVLASVTAAVRAANPAAPAVTALVIQSPLAAGGIRATKAGDLLLLAQQAAYGTIGRTDVGTKVGPYGLSLTNPLANELVLDAEEVTALNAKIDEYNGIMKAQADTRGLAWVDVSTLTNQLSSTGVAQNGVTFTLGYILGGVMSLDGIHFTPAGYALLANEIIKSINAKYSATIPLVDATRYRKVLVQP</sequence>
<evidence type="ECO:0000313" key="2">
    <source>
        <dbReference type="Proteomes" id="UP000664628"/>
    </source>
</evidence>
<keyword evidence="1" id="KW-0378">Hydrolase</keyword>
<gene>
    <name evidence="1" type="ORF">J2I46_28130</name>
</gene>
<dbReference type="RefSeq" id="WP_207332428.1">
    <property type="nucleotide sequence ID" value="NZ_JAFMYW010000011.1"/>
</dbReference>
<comment type="caution">
    <text evidence="1">The sequence shown here is derived from an EMBL/GenBank/DDBJ whole genome shotgun (WGS) entry which is preliminary data.</text>
</comment>
<dbReference type="Gene3D" id="3.40.50.1110">
    <property type="entry name" value="SGNH hydrolase"/>
    <property type="match status" value="2"/>
</dbReference>
<name>A0ABS3JR45_9BACT</name>
<dbReference type="InterPro" id="IPR036514">
    <property type="entry name" value="SGNH_hydro_sf"/>
</dbReference>